<keyword evidence="1 3" id="KW-0456">Lyase</keyword>
<dbReference type="GO" id="GO:0005737">
    <property type="term" value="C:cytoplasm"/>
    <property type="evidence" value="ECO:0007669"/>
    <property type="project" value="TreeGrafter"/>
</dbReference>
<dbReference type="GO" id="GO:0008684">
    <property type="term" value="F:2-oxopent-4-enoate hydratase activity"/>
    <property type="evidence" value="ECO:0007669"/>
    <property type="project" value="UniProtKB-EC"/>
</dbReference>
<evidence type="ECO:0000259" key="2">
    <source>
        <dbReference type="Pfam" id="PF01557"/>
    </source>
</evidence>
<reference evidence="3" key="1">
    <citation type="submission" date="2020-11" db="EMBL/GenBank/DDBJ databases">
        <title>Sequencing the genomes of 1000 actinobacteria strains.</title>
        <authorList>
            <person name="Klenk H.-P."/>
        </authorList>
    </citation>
    <scope>NUCLEOTIDE SEQUENCE</scope>
    <source>
        <strain evidence="3">DSM 43175</strain>
    </source>
</reference>
<dbReference type="Pfam" id="PF01557">
    <property type="entry name" value="FAA_hydrolase"/>
    <property type="match status" value="1"/>
</dbReference>
<dbReference type="Gene3D" id="3.90.850.10">
    <property type="entry name" value="Fumarylacetoacetase-like, C-terminal domain"/>
    <property type="match status" value="1"/>
</dbReference>
<accession>A0A931DTI7</accession>
<dbReference type="PANTHER" id="PTHR30143:SF0">
    <property type="entry name" value="2-KETO-4-PENTENOATE HYDRATASE"/>
    <property type="match status" value="1"/>
</dbReference>
<gene>
    <name evidence="3" type="ORF">IW256_007709</name>
</gene>
<dbReference type="EC" id="4.2.1.80" evidence="3"/>
<keyword evidence="4" id="KW-1185">Reference proteome</keyword>
<dbReference type="InterPro" id="IPR011234">
    <property type="entry name" value="Fumarylacetoacetase-like_C"/>
</dbReference>
<feature type="domain" description="Fumarylacetoacetase-like C-terminal" evidence="2">
    <location>
        <begin position="91"/>
        <end position="266"/>
    </location>
</feature>
<organism evidence="3 4">
    <name type="scientific">Actinomadura viridis</name>
    <dbReference type="NCBI Taxonomy" id="58110"/>
    <lineage>
        <taxon>Bacteria</taxon>
        <taxon>Bacillati</taxon>
        <taxon>Actinomycetota</taxon>
        <taxon>Actinomycetes</taxon>
        <taxon>Streptosporangiales</taxon>
        <taxon>Thermomonosporaceae</taxon>
        <taxon>Actinomadura</taxon>
    </lineage>
</organism>
<dbReference type="RefSeq" id="WP_197015639.1">
    <property type="nucleotide sequence ID" value="NZ_BAABES010000003.1"/>
</dbReference>
<evidence type="ECO:0000313" key="4">
    <source>
        <dbReference type="Proteomes" id="UP000614047"/>
    </source>
</evidence>
<dbReference type="PANTHER" id="PTHR30143">
    <property type="entry name" value="ACID HYDRATASE"/>
    <property type="match status" value="1"/>
</dbReference>
<dbReference type="Proteomes" id="UP000614047">
    <property type="component" value="Unassembled WGS sequence"/>
</dbReference>
<dbReference type="SUPFAM" id="SSF56529">
    <property type="entry name" value="FAH"/>
    <property type="match status" value="1"/>
</dbReference>
<name>A0A931DTI7_9ACTN</name>
<comment type="caution">
    <text evidence="3">The sequence shown here is derived from an EMBL/GenBank/DDBJ whole genome shotgun (WGS) entry which is preliminary data.</text>
</comment>
<protein>
    <submittedName>
        <fullName evidence="3">2-keto-4-pentenoate hydratase</fullName>
        <ecNumber evidence="3">4.2.1.80</ecNumber>
    </submittedName>
</protein>
<dbReference type="AlphaFoldDB" id="A0A931DTI7"/>
<sequence>MDAARDGARLDTASVAKAATALLDAYDSGIPIPPLTAAHPGMSVADAYAVQLRQVAAWTDAGAVIKGHKVGLTSAAMRRQLGVDQPDFGHLTHGMFVQDAAPIDTARFLQPRIEPEIALVLGRPLAGPGVTAAEAVAAVEFALPALEIIDSRIADWKITLADTIADNASSGGVVLGTTPARLDALDLPLTGCLLHRDGDLVDTGAGGAVLGSPINALVWLANVLGERGVTLEAGHVVLPGSVTAAVPVAPGNTFTAAFAGIGSVTAAFAARGEAS</sequence>
<dbReference type="EMBL" id="JADOUA010000001">
    <property type="protein sequence ID" value="MBG6093596.1"/>
    <property type="molecule type" value="Genomic_DNA"/>
</dbReference>
<dbReference type="InterPro" id="IPR050772">
    <property type="entry name" value="Hydratase-Decarb/MhpD_sf"/>
</dbReference>
<evidence type="ECO:0000256" key="1">
    <source>
        <dbReference type="ARBA" id="ARBA00023239"/>
    </source>
</evidence>
<dbReference type="InterPro" id="IPR036663">
    <property type="entry name" value="Fumarylacetoacetase_C_sf"/>
</dbReference>
<proteinExistence type="predicted"/>
<evidence type="ECO:0000313" key="3">
    <source>
        <dbReference type="EMBL" id="MBG6093596.1"/>
    </source>
</evidence>